<dbReference type="Proteomes" id="UP000034952">
    <property type="component" value="Unassembled WGS sequence"/>
</dbReference>
<dbReference type="Pfam" id="PF01966">
    <property type="entry name" value="HD"/>
    <property type="match status" value="1"/>
</dbReference>
<dbReference type="Gene3D" id="1.10.3210.10">
    <property type="entry name" value="Hypothetical protein af1432"/>
    <property type="match status" value="1"/>
</dbReference>
<evidence type="ECO:0000259" key="1">
    <source>
        <dbReference type="Pfam" id="PF01966"/>
    </source>
</evidence>
<protein>
    <recommendedName>
        <fullName evidence="1">HD domain-containing protein</fullName>
    </recommendedName>
</protein>
<accession>A0A0G0DSA2</accession>
<gene>
    <name evidence="2" type="ORF">UR64_C0016G0030</name>
</gene>
<dbReference type="SUPFAM" id="SSF109604">
    <property type="entry name" value="HD-domain/PDEase-like"/>
    <property type="match status" value="2"/>
</dbReference>
<dbReference type="EMBL" id="LBPY01000016">
    <property type="protein sequence ID" value="KKP65930.1"/>
    <property type="molecule type" value="Genomic_DNA"/>
</dbReference>
<proteinExistence type="predicted"/>
<name>A0A0G0DSA2_9BACT</name>
<dbReference type="InterPro" id="IPR006674">
    <property type="entry name" value="HD_domain"/>
</dbReference>
<organism evidence="2 3">
    <name type="scientific">Candidatus Nomurabacteria bacterium GW2011_GWE1_35_16</name>
    <dbReference type="NCBI Taxonomy" id="1618761"/>
    <lineage>
        <taxon>Bacteria</taxon>
        <taxon>Candidatus Nomuraibacteriota</taxon>
    </lineage>
</organism>
<feature type="domain" description="HD" evidence="1">
    <location>
        <begin position="2"/>
        <end position="44"/>
    </location>
</feature>
<comment type="caution">
    <text evidence="2">The sequence shown here is derived from an EMBL/GenBank/DDBJ whole genome shotgun (WGS) entry which is preliminary data.</text>
</comment>
<sequence length="196" mass="22774">MHQMRVAGVAMQICESFDIEIDKESIVKACLLHDMGNIIKFKLDQKPEWNEPLGTKYWQGVKDDFTLKYGNDEHHASLEIAKELGVSTCIYDLINCIDASVAEKIVTEDDFHKKICTYVDNRVSPYGVVSSEEHSLDAKKRYEDHPHAFNEESRLYFIKNLYLIEKQIFSHCKVKPEDINDESIKKYLEKLQNTLI</sequence>
<evidence type="ECO:0000313" key="3">
    <source>
        <dbReference type="Proteomes" id="UP000034952"/>
    </source>
</evidence>
<reference evidence="2 3" key="1">
    <citation type="journal article" date="2015" name="Nature">
        <title>rRNA introns, odd ribosomes, and small enigmatic genomes across a large radiation of phyla.</title>
        <authorList>
            <person name="Brown C.T."/>
            <person name="Hug L.A."/>
            <person name="Thomas B.C."/>
            <person name="Sharon I."/>
            <person name="Castelle C.J."/>
            <person name="Singh A."/>
            <person name="Wilkins M.J."/>
            <person name="Williams K.H."/>
            <person name="Banfield J.F."/>
        </authorList>
    </citation>
    <scope>NUCLEOTIDE SEQUENCE [LARGE SCALE GENOMIC DNA]</scope>
</reference>
<evidence type="ECO:0000313" key="2">
    <source>
        <dbReference type="EMBL" id="KKP65930.1"/>
    </source>
</evidence>
<dbReference type="AlphaFoldDB" id="A0A0G0DSA2"/>